<dbReference type="InterPro" id="IPR042229">
    <property type="entry name" value="Listeria/Bacterioides_rpt_sf"/>
</dbReference>
<name>A0A0G3WE50_9CLOT</name>
<dbReference type="InterPro" id="IPR013320">
    <property type="entry name" value="ConA-like_dom_sf"/>
</dbReference>
<comment type="subcellular location">
    <subcellularLocation>
        <location evidence="1">Cell envelope</location>
    </subcellularLocation>
</comment>
<protein>
    <submittedName>
        <fullName evidence="5">Repeat-containing protein</fullName>
    </submittedName>
</protein>
<evidence type="ECO:0000313" key="5">
    <source>
        <dbReference type="EMBL" id="AKL96130.1"/>
    </source>
</evidence>
<organism evidence="5 6">
    <name type="scientific">Clostridium aceticum</name>
    <dbReference type="NCBI Taxonomy" id="84022"/>
    <lineage>
        <taxon>Bacteria</taxon>
        <taxon>Bacillati</taxon>
        <taxon>Bacillota</taxon>
        <taxon>Clostridia</taxon>
        <taxon>Eubacteriales</taxon>
        <taxon>Clostridiaceae</taxon>
        <taxon>Clostridium</taxon>
    </lineage>
</organism>
<dbReference type="RefSeq" id="WP_082139068.1">
    <property type="nucleotide sequence ID" value="NZ_CP009687.1"/>
</dbReference>
<feature type="region of interest" description="Disordered" evidence="3">
    <location>
        <begin position="937"/>
        <end position="959"/>
    </location>
</feature>
<keyword evidence="2" id="KW-0677">Repeat</keyword>
<dbReference type="OrthoDB" id="1882017at2"/>
<dbReference type="Proteomes" id="UP000035704">
    <property type="component" value="Chromosome"/>
</dbReference>
<dbReference type="InterPro" id="IPR025883">
    <property type="entry name" value="Cadherin-like_domain"/>
</dbReference>
<dbReference type="PROSITE" id="PS51272">
    <property type="entry name" value="SLH"/>
    <property type="match status" value="3"/>
</dbReference>
<evidence type="ECO:0000313" key="6">
    <source>
        <dbReference type="Proteomes" id="UP000035704"/>
    </source>
</evidence>
<dbReference type="SUPFAM" id="SSF49899">
    <property type="entry name" value="Concanavalin A-like lectins/glucanases"/>
    <property type="match status" value="1"/>
</dbReference>
<dbReference type="Gene3D" id="2.60.120.200">
    <property type="match status" value="1"/>
</dbReference>
<dbReference type="PATRIC" id="fig|84022.6.peg.2724"/>
<dbReference type="STRING" id="84022.CACET_c26850"/>
<feature type="domain" description="SLH" evidence="4">
    <location>
        <begin position="1196"/>
        <end position="1253"/>
    </location>
</feature>
<sequence>MVIPIAINDSSVYAIDSIPGDYSIRWRFEESHLDDTGHLMSSYIYSEGGSLQYDTQNPKEGSFSAFFDGKTMIYTQDYYADGKYLLTRLGGNSQISVSTLVKVTEARDQGIWEFLPDFQGDLYIRYTSDNKVTMGFNYVEIESAQIVPLNEWHLITYVWDGTEMKLYINGSLSASEIHPDAGTIDFSEGHWFADWYIGSGFGINGSPNFFDGYMDDFIVYGRALAAVEIQDMYDFYFLPQIPQYTVSFNVDGGTTVPSQDIPEDGKAVRPAPNPTKVGHTFDNWYTNSSFTTEFDFENTPITQDTTVFGKWDIIQYTVEFDSQGGSAVDNEVVDYNTILPTPIAPTRAGYSFSGWYREAGLINQWDFATDVVTTHTTLYARWSINQYSVSFDVDGGTAVASQTIEHNGKVVEPVPPTKTGHTFDGWYTNGSFGTEFDFDNTEITGNTVIYAKWNINQYTVTFDSQGGSSVGSETVDYDSLLSTPVAPTRAGYSFSGWYREAGLINQWDFATDAVTTHTTLYARWSINQYSVSFDVDGGTAVASQTIEHNGKVVEPAPPTKTGYTFDGWYTDSSFTTSFDFENTPITQDTDVYGKWDIIQYTVEFDSQGGSPVASQTVDYNSLLSTPTAPTRTGFNFGGWYKDPGLINQWNFGVDIVTENRTLYAKWLTPQDSITMIASPNNVEFTEDFNQIFTLNISNDTVIGSVYKSDINLGGVFSNLNIGQVINSETIVTAEVYGNLSSAGVGTITLNENKLNNRTSPLSANITVASKPTYTVYFNVNGGSSVGNQTVAYNQKATRPLDPTKAGYTFDGWYTDNSFTTEFNFEETITTDMHIYARWVSYNANLNSLILSQGTLSPEFHYGTTSYVANVANNVTNIKITPIVADAGATVIVDGYVVGSGQPSQAINLNAGENTVKVEVTAQDGSIKTYTVTVTRAESVAPPRNSSGGGGGGDSTPLSNNKEVIITTQDQVQKLATETITEIDGNREIKLVVDSQQINSLIEEYAKENQTNKEVSFSITTPGDITRVLLTGDIVKNLEDNDFRVSIIEEQVQYHLDAQNFAIEKIAELMGVPSDSLHTIDIELNIDKTSSIESEMLKEQAKALGHEIVVEPVKFEIIARTSTDYGTFKEVKINRFNTYAQRIIEIPNGVDKNKITTGIVSNANSSYSHIPTEIFQKDGKTYSRLNSLTNSSYSIIWSPVFIDEVKGHWSEAIVNDMASRLVLVDYQNFKADKAVTRAEFAEYIVRALGLYREGHTLENRFTDLAKNKHLTSVLIANDWGIIKGYPDGTFKPGATITREEAMTMYAKAMDIVKILDNSEDKLSLFVDSNEVSDWATAYVRRTVDAGIFSGKGNGILDPKGTLTHAESLAAIRSLLIKAELINN</sequence>
<keyword evidence="6" id="KW-1185">Reference proteome</keyword>
<proteinExistence type="predicted"/>
<evidence type="ECO:0000259" key="4">
    <source>
        <dbReference type="PROSITE" id="PS51272"/>
    </source>
</evidence>
<evidence type="ECO:0000256" key="3">
    <source>
        <dbReference type="SAM" id="MobiDB-lite"/>
    </source>
</evidence>
<dbReference type="EMBL" id="CP009687">
    <property type="protein sequence ID" value="AKL96130.1"/>
    <property type="molecule type" value="Genomic_DNA"/>
</dbReference>
<feature type="domain" description="SLH" evidence="4">
    <location>
        <begin position="1255"/>
        <end position="1318"/>
    </location>
</feature>
<accession>A0A0G3WE50</accession>
<evidence type="ECO:0000256" key="1">
    <source>
        <dbReference type="ARBA" id="ARBA00004196"/>
    </source>
</evidence>
<reference evidence="5 6" key="1">
    <citation type="submission" date="2014-10" db="EMBL/GenBank/DDBJ databases">
        <title>Genome sequence of Clostridium aceticum DSM 1496.</title>
        <authorList>
            <person name="Poehlein A."/>
            <person name="Schiel-Bengelsdorf B."/>
            <person name="Gottschalk G."/>
            <person name="Duerre P."/>
            <person name="Daniel R."/>
        </authorList>
    </citation>
    <scope>NUCLEOTIDE SEQUENCE [LARGE SCALE GENOMIC DNA]</scope>
    <source>
        <strain evidence="5 6">DSM 1496</strain>
    </source>
</reference>
<dbReference type="InterPro" id="IPR013378">
    <property type="entry name" value="InlB-like_B-rpt"/>
</dbReference>
<dbReference type="Gene3D" id="2.60.40.4270">
    <property type="entry name" value="Listeria-Bacteroides repeat domain"/>
    <property type="match status" value="7"/>
</dbReference>
<dbReference type="InterPro" id="IPR001119">
    <property type="entry name" value="SLH_dom"/>
</dbReference>
<dbReference type="NCBIfam" id="TIGR02543">
    <property type="entry name" value="List_Bact_rpt"/>
    <property type="match status" value="6"/>
</dbReference>
<feature type="domain" description="SLH" evidence="4">
    <location>
        <begin position="1321"/>
        <end position="1382"/>
    </location>
</feature>
<dbReference type="Pfam" id="PF12733">
    <property type="entry name" value="Cadherin-like"/>
    <property type="match status" value="1"/>
</dbReference>
<dbReference type="Pfam" id="PF00395">
    <property type="entry name" value="SLH"/>
    <property type="match status" value="3"/>
</dbReference>
<gene>
    <name evidence="5" type="ORF">CACET_c26850</name>
</gene>
<dbReference type="KEGG" id="cace:CACET_c26850"/>
<dbReference type="GO" id="GO:0030313">
    <property type="term" value="C:cell envelope"/>
    <property type="evidence" value="ECO:0007669"/>
    <property type="project" value="UniProtKB-SubCell"/>
</dbReference>
<dbReference type="Pfam" id="PF09479">
    <property type="entry name" value="Flg_new"/>
    <property type="match status" value="7"/>
</dbReference>
<dbReference type="Pfam" id="PF13385">
    <property type="entry name" value="Laminin_G_3"/>
    <property type="match status" value="1"/>
</dbReference>
<evidence type="ECO:0000256" key="2">
    <source>
        <dbReference type="ARBA" id="ARBA00022737"/>
    </source>
</evidence>